<organism evidence="2 3">
    <name type="scientific">Candidatus Scalindua rubra</name>
    <dbReference type="NCBI Taxonomy" id="1872076"/>
    <lineage>
        <taxon>Bacteria</taxon>
        <taxon>Pseudomonadati</taxon>
        <taxon>Planctomycetota</taxon>
        <taxon>Candidatus Brocadiia</taxon>
        <taxon>Candidatus Brocadiales</taxon>
        <taxon>Candidatus Scalinduaceae</taxon>
        <taxon>Candidatus Scalindua</taxon>
    </lineage>
</organism>
<proteinExistence type="predicted"/>
<evidence type="ECO:0000313" key="2">
    <source>
        <dbReference type="EMBL" id="ODS32538.1"/>
    </source>
</evidence>
<evidence type="ECO:0000256" key="1">
    <source>
        <dbReference type="SAM" id="Phobius"/>
    </source>
</evidence>
<protein>
    <recommendedName>
        <fullName evidence="4">RiboL-PSP-HEPN domain-containing protein</fullName>
    </recommendedName>
</protein>
<accession>A0A1E3XAA2</accession>
<evidence type="ECO:0000313" key="3">
    <source>
        <dbReference type="Proteomes" id="UP000094056"/>
    </source>
</evidence>
<gene>
    <name evidence="2" type="ORF">SCARUB_02338</name>
</gene>
<keyword evidence="1" id="KW-0472">Membrane</keyword>
<reference evidence="2 3" key="1">
    <citation type="submission" date="2016-07" db="EMBL/GenBank/DDBJ databases">
        <title>Draft genome of Scalindua rubra, obtained from a brine-seawater interface in the Red Sea, sheds light on salt adaptation in anammox bacteria.</title>
        <authorList>
            <person name="Speth D.R."/>
            <person name="Lagkouvardos I."/>
            <person name="Wang Y."/>
            <person name="Qian P.-Y."/>
            <person name="Dutilh B.E."/>
            <person name="Jetten M.S."/>
        </authorList>
    </citation>
    <scope>NUCLEOTIDE SEQUENCE [LARGE SCALE GENOMIC DNA]</scope>
    <source>
        <strain evidence="2">BSI-1</strain>
    </source>
</reference>
<dbReference type="Proteomes" id="UP000094056">
    <property type="component" value="Unassembled WGS sequence"/>
</dbReference>
<dbReference type="AlphaFoldDB" id="A0A1E3XAA2"/>
<name>A0A1E3XAA2_9BACT</name>
<comment type="caution">
    <text evidence="2">The sequence shown here is derived from an EMBL/GenBank/DDBJ whole genome shotgun (WGS) entry which is preliminary data.</text>
</comment>
<feature type="transmembrane region" description="Helical" evidence="1">
    <location>
        <begin position="212"/>
        <end position="231"/>
    </location>
</feature>
<keyword evidence="1" id="KW-1133">Transmembrane helix</keyword>
<dbReference type="EMBL" id="MAYW01000058">
    <property type="protein sequence ID" value="ODS32538.1"/>
    <property type="molecule type" value="Genomic_DNA"/>
</dbReference>
<sequence>MISDPFSGDTFVLPVTECTSERKLFFKRMNEIQSLLYVTKLSFDVCKKNYGENIIPKRPTKEKTSMRLAINGGNPIFLPAFKIIEITSNGIDILTRQAFIMFYGSFETYLYQLFEKSFPLIEVTENILDKSRDILMLKKWDGKFCKMNEVFDIGYKANDLVCRFNNFEMDFEGKRHKNPLHFLDELAQIRHRIVHASSILENDKLIFIDMKIFHGFFGFFFLLTDYIDSLFTKKFGYDRKKINPAEA</sequence>
<evidence type="ECO:0008006" key="4">
    <source>
        <dbReference type="Google" id="ProtNLM"/>
    </source>
</evidence>
<keyword evidence="1" id="KW-0812">Transmembrane</keyword>